<accession>A0A9D1KR78</accession>
<dbReference type="InterPro" id="IPR008513">
    <property type="entry name" value="tRNA(Met)_cyd_acetate_ligase"/>
</dbReference>
<evidence type="ECO:0000313" key="4">
    <source>
        <dbReference type="Proteomes" id="UP000824160"/>
    </source>
</evidence>
<keyword evidence="2" id="KW-0067">ATP-binding</keyword>
<dbReference type="GO" id="GO:0006400">
    <property type="term" value="P:tRNA modification"/>
    <property type="evidence" value="ECO:0007669"/>
    <property type="project" value="UniProtKB-UniRule"/>
</dbReference>
<comment type="similarity">
    <text evidence="2">Belongs to the TmcAL family.</text>
</comment>
<dbReference type="GO" id="GO:0016879">
    <property type="term" value="F:ligase activity, forming carbon-nitrogen bonds"/>
    <property type="evidence" value="ECO:0007669"/>
    <property type="project" value="UniProtKB-UniRule"/>
</dbReference>
<proteinExistence type="inferred from homology"/>
<evidence type="ECO:0000256" key="1">
    <source>
        <dbReference type="ARBA" id="ARBA00022694"/>
    </source>
</evidence>
<name>A0A9D1KR78_9FIRM</name>
<dbReference type="HAMAP" id="MF_01539">
    <property type="entry name" value="TmcAL"/>
    <property type="match status" value="1"/>
</dbReference>
<feature type="binding site" evidence="2">
    <location>
        <position position="184"/>
    </location>
    <ligand>
        <name>ATP</name>
        <dbReference type="ChEBI" id="CHEBI:30616"/>
    </ligand>
</feature>
<reference evidence="3" key="1">
    <citation type="submission" date="2020-10" db="EMBL/GenBank/DDBJ databases">
        <authorList>
            <person name="Gilroy R."/>
        </authorList>
    </citation>
    <scope>NUCLEOTIDE SEQUENCE</scope>
    <source>
        <strain evidence="3">ChiBcec7-5410</strain>
    </source>
</reference>
<dbReference type="GO" id="GO:0000049">
    <property type="term" value="F:tRNA binding"/>
    <property type="evidence" value="ECO:0007669"/>
    <property type="project" value="UniProtKB-KW"/>
</dbReference>
<keyword evidence="2" id="KW-0547">Nucleotide-binding</keyword>
<dbReference type="Proteomes" id="UP000824160">
    <property type="component" value="Unassembled WGS sequence"/>
</dbReference>
<keyword evidence="2" id="KW-0694">RNA-binding</keyword>
<dbReference type="GO" id="GO:0005524">
    <property type="term" value="F:ATP binding"/>
    <property type="evidence" value="ECO:0007669"/>
    <property type="project" value="UniProtKB-KW"/>
</dbReference>
<dbReference type="AlphaFoldDB" id="A0A9D1KR78"/>
<dbReference type="SUPFAM" id="SSF52374">
    <property type="entry name" value="Nucleotidylyl transferase"/>
    <property type="match status" value="1"/>
</dbReference>
<dbReference type="PANTHER" id="PTHR37825:SF1">
    <property type="entry name" value="TRNA(MET) CYTIDINE ACETATE LIGASE"/>
    <property type="match status" value="1"/>
</dbReference>
<gene>
    <name evidence="2" type="primary">tmcAL</name>
    <name evidence="3" type="ORF">IAC43_06325</name>
</gene>
<sequence length="395" mass="43536">MTAAGIVAEYNPLHTGHFYHISQTRKQADGLIVVMSGNAVQRGGPAFFSKWDRARAAVKCGADLVLELPAVWASAPAERFAAGAVEILAGCGCVKMISCGSESGNAGLLIQAAEAVRKAENSPLVSQLLKTGITYAAAREEAVRQIYGDSAADLLHSPNNILAIEYLKTNARLAAPMEFFTVQRQGAAHDSDQAEETASASMLRGLYAEKESDMADRYIPEPALEIFTDALQHGRANTDPARLERAILYRLQTASAEELQILPDISEGLENRFLTAAKKARSLDQLLEMVKTKRYTLSRLRRIVWNLMLGNTRALTMSSPPYIRVLDFNQTSGRELLRQMKKNASLPIFHSMAQLERLFPEYAAVEKRATWLFNLCCPEISDVTEYPKFIPASLK</sequence>
<keyword evidence="2" id="KW-0963">Cytoplasm</keyword>
<comment type="catalytic activity">
    <reaction evidence="2">
        <text>cytidine(34) in elongator tRNA(Met) + acetate + ATP = N(4)-acetylcytidine(34) in elongator tRNA(Met) + AMP + diphosphate</text>
        <dbReference type="Rhea" id="RHEA:58144"/>
        <dbReference type="Rhea" id="RHEA-COMP:10693"/>
        <dbReference type="Rhea" id="RHEA-COMP:10694"/>
        <dbReference type="ChEBI" id="CHEBI:30089"/>
        <dbReference type="ChEBI" id="CHEBI:30616"/>
        <dbReference type="ChEBI" id="CHEBI:33019"/>
        <dbReference type="ChEBI" id="CHEBI:74900"/>
        <dbReference type="ChEBI" id="CHEBI:82748"/>
        <dbReference type="ChEBI" id="CHEBI:456215"/>
    </reaction>
</comment>
<reference evidence="3" key="2">
    <citation type="journal article" date="2021" name="PeerJ">
        <title>Extensive microbial diversity within the chicken gut microbiome revealed by metagenomics and culture.</title>
        <authorList>
            <person name="Gilroy R."/>
            <person name="Ravi A."/>
            <person name="Getino M."/>
            <person name="Pursley I."/>
            <person name="Horton D.L."/>
            <person name="Alikhan N.F."/>
            <person name="Baker D."/>
            <person name="Gharbi K."/>
            <person name="Hall N."/>
            <person name="Watson M."/>
            <person name="Adriaenssens E.M."/>
            <person name="Foster-Nyarko E."/>
            <person name="Jarju S."/>
            <person name="Secka A."/>
            <person name="Antonio M."/>
            <person name="Oren A."/>
            <person name="Chaudhuri R.R."/>
            <person name="La Ragione R."/>
            <person name="Hildebrand F."/>
            <person name="Pallen M.J."/>
        </authorList>
    </citation>
    <scope>NUCLEOTIDE SEQUENCE</scope>
    <source>
        <strain evidence="3">ChiBcec7-5410</strain>
    </source>
</reference>
<keyword evidence="1 2" id="KW-0819">tRNA processing</keyword>
<dbReference type="Pfam" id="PF05636">
    <property type="entry name" value="HIGH_NTase1"/>
    <property type="match status" value="1"/>
</dbReference>
<dbReference type="GO" id="GO:0005737">
    <property type="term" value="C:cytoplasm"/>
    <property type="evidence" value="ECO:0007669"/>
    <property type="project" value="UniProtKB-SubCell"/>
</dbReference>
<dbReference type="EC" id="6.3.4.-" evidence="2"/>
<feature type="binding site" evidence="2">
    <location>
        <begin position="7"/>
        <end position="20"/>
    </location>
    <ligand>
        <name>ATP</name>
        <dbReference type="ChEBI" id="CHEBI:30616"/>
    </ligand>
</feature>
<comment type="caution">
    <text evidence="3">The sequence shown here is derived from an EMBL/GenBank/DDBJ whole genome shotgun (WGS) entry which is preliminary data.</text>
</comment>
<evidence type="ECO:0000256" key="2">
    <source>
        <dbReference type="HAMAP-Rule" id="MF_01539"/>
    </source>
</evidence>
<keyword evidence="2" id="KW-0436">Ligase</keyword>
<dbReference type="EMBL" id="DVLW01000174">
    <property type="protein sequence ID" value="HIT94783.1"/>
    <property type="molecule type" value="Genomic_DNA"/>
</dbReference>
<comment type="function">
    <text evidence="2">Catalyzes the formation of N(4)-acetylcytidine (ac(4)C) at the wobble position of elongator tRNA(Met), using acetate and ATP as substrates. First activates an acetate ion to form acetyladenylate (Ac-AMP) and then transfers the acetyl group to tRNA to form ac(4)C34.</text>
</comment>
<dbReference type="PANTHER" id="PTHR37825">
    <property type="entry name" value="TRNA(MET) CYTIDINE ACETATE LIGASE"/>
    <property type="match status" value="1"/>
</dbReference>
<dbReference type="InterPro" id="IPR014729">
    <property type="entry name" value="Rossmann-like_a/b/a_fold"/>
</dbReference>
<comment type="caution">
    <text evidence="2">Lacks conserved residue(s) required for the propagation of feature annotation.</text>
</comment>
<organism evidence="3 4">
    <name type="scientific">Candidatus Faecivivens stercoripullorum</name>
    <dbReference type="NCBI Taxonomy" id="2840805"/>
    <lineage>
        <taxon>Bacteria</taxon>
        <taxon>Bacillati</taxon>
        <taxon>Bacillota</taxon>
        <taxon>Clostridia</taxon>
        <taxon>Eubacteriales</taxon>
        <taxon>Oscillospiraceae</taxon>
        <taxon>Oscillospiraceae incertae sedis</taxon>
        <taxon>Candidatus Faecivivens</taxon>
    </lineage>
</organism>
<keyword evidence="2" id="KW-0820">tRNA-binding</keyword>
<evidence type="ECO:0000313" key="3">
    <source>
        <dbReference type="EMBL" id="HIT94783.1"/>
    </source>
</evidence>
<dbReference type="Gene3D" id="3.40.50.620">
    <property type="entry name" value="HUPs"/>
    <property type="match status" value="1"/>
</dbReference>
<feature type="binding site" evidence="2">
    <location>
        <position position="100"/>
    </location>
    <ligand>
        <name>ATP</name>
        <dbReference type="ChEBI" id="CHEBI:30616"/>
    </ligand>
</feature>
<comment type="subcellular location">
    <subcellularLocation>
        <location evidence="2">Cytoplasm</location>
    </subcellularLocation>
</comment>
<protein>
    <recommendedName>
        <fullName evidence="2">tRNA(Met) cytidine acetate ligase</fullName>
        <ecNumber evidence="2">6.3.4.-</ecNumber>
    </recommendedName>
</protein>
<feature type="binding site" evidence="2">
    <location>
        <position position="159"/>
    </location>
    <ligand>
        <name>ATP</name>
        <dbReference type="ChEBI" id="CHEBI:30616"/>
    </ligand>
</feature>